<evidence type="ECO:0000256" key="3">
    <source>
        <dbReference type="ARBA" id="ARBA00022989"/>
    </source>
</evidence>
<sequence>MESQYKSKGRDVRIEYSVLQKVAEVPTKFRYKEPEDATDNFTALLGQGASSKFFKGILSDDLSRIERELLGCTQLYSALAFAFAQVVMEFPYEFAQAVIYCTMFYSTFEVCLVHILHVRVLYFTMLYFTLYGMMTRQFAHYLQDRMIDQ</sequence>
<dbReference type="InterPro" id="IPR013525">
    <property type="entry name" value="ABC2_TM"/>
</dbReference>
<dbReference type="AlphaFoldDB" id="A0AAW1WTT2"/>
<keyword evidence="8" id="KW-1185">Reference proteome</keyword>
<evidence type="ECO:0000259" key="6">
    <source>
        <dbReference type="Pfam" id="PF01061"/>
    </source>
</evidence>
<feature type="transmembrane region" description="Helical" evidence="5">
    <location>
        <begin position="120"/>
        <end position="139"/>
    </location>
</feature>
<comment type="caution">
    <text evidence="7">The sequence shown here is derived from an EMBL/GenBank/DDBJ whole genome shotgun (WGS) entry which is preliminary data.</text>
</comment>
<keyword evidence="3 5" id="KW-1133">Transmembrane helix</keyword>
<evidence type="ECO:0000256" key="4">
    <source>
        <dbReference type="ARBA" id="ARBA00023136"/>
    </source>
</evidence>
<reference evidence="7 8" key="1">
    <citation type="journal article" date="2023" name="G3 (Bethesda)">
        <title>A chromosome-length genome assembly and annotation of blackberry (Rubus argutus, cv. 'Hillquist').</title>
        <authorList>
            <person name="Bruna T."/>
            <person name="Aryal R."/>
            <person name="Dudchenko O."/>
            <person name="Sargent D.J."/>
            <person name="Mead D."/>
            <person name="Buti M."/>
            <person name="Cavallini A."/>
            <person name="Hytonen T."/>
            <person name="Andres J."/>
            <person name="Pham M."/>
            <person name="Weisz D."/>
            <person name="Mascagni F."/>
            <person name="Usai G."/>
            <person name="Natali L."/>
            <person name="Bassil N."/>
            <person name="Fernandez G.E."/>
            <person name="Lomsadze A."/>
            <person name="Armour M."/>
            <person name="Olukolu B."/>
            <person name="Poorten T."/>
            <person name="Britton C."/>
            <person name="Davik J."/>
            <person name="Ashrafi H."/>
            <person name="Aiden E.L."/>
            <person name="Borodovsky M."/>
            <person name="Worthington M."/>
        </authorList>
    </citation>
    <scope>NUCLEOTIDE SEQUENCE [LARGE SCALE GENOMIC DNA]</scope>
    <source>
        <strain evidence="7">PI 553951</strain>
    </source>
</reference>
<evidence type="ECO:0000256" key="5">
    <source>
        <dbReference type="SAM" id="Phobius"/>
    </source>
</evidence>
<keyword evidence="4 5" id="KW-0472">Membrane</keyword>
<dbReference type="EMBL" id="JBEDUW010000005">
    <property type="protein sequence ID" value="KAK9927702.1"/>
    <property type="molecule type" value="Genomic_DNA"/>
</dbReference>
<dbReference type="Proteomes" id="UP001457282">
    <property type="component" value="Unassembled WGS sequence"/>
</dbReference>
<gene>
    <name evidence="7" type="ORF">M0R45_024873</name>
</gene>
<evidence type="ECO:0000313" key="8">
    <source>
        <dbReference type="Proteomes" id="UP001457282"/>
    </source>
</evidence>
<evidence type="ECO:0000256" key="2">
    <source>
        <dbReference type="ARBA" id="ARBA00022692"/>
    </source>
</evidence>
<evidence type="ECO:0000256" key="1">
    <source>
        <dbReference type="ARBA" id="ARBA00004141"/>
    </source>
</evidence>
<organism evidence="7 8">
    <name type="scientific">Rubus argutus</name>
    <name type="common">Southern blackberry</name>
    <dbReference type="NCBI Taxonomy" id="59490"/>
    <lineage>
        <taxon>Eukaryota</taxon>
        <taxon>Viridiplantae</taxon>
        <taxon>Streptophyta</taxon>
        <taxon>Embryophyta</taxon>
        <taxon>Tracheophyta</taxon>
        <taxon>Spermatophyta</taxon>
        <taxon>Magnoliopsida</taxon>
        <taxon>eudicotyledons</taxon>
        <taxon>Gunneridae</taxon>
        <taxon>Pentapetalae</taxon>
        <taxon>rosids</taxon>
        <taxon>fabids</taxon>
        <taxon>Rosales</taxon>
        <taxon>Rosaceae</taxon>
        <taxon>Rosoideae</taxon>
        <taxon>Rosoideae incertae sedis</taxon>
        <taxon>Rubus</taxon>
    </lineage>
</organism>
<feature type="domain" description="ABC-2 type transporter transmembrane" evidence="6">
    <location>
        <begin position="74"/>
        <end position="135"/>
    </location>
</feature>
<evidence type="ECO:0000313" key="7">
    <source>
        <dbReference type="EMBL" id="KAK9927702.1"/>
    </source>
</evidence>
<dbReference type="GO" id="GO:0016020">
    <property type="term" value="C:membrane"/>
    <property type="evidence" value="ECO:0007669"/>
    <property type="project" value="UniProtKB-SubCell"/>
</dbReference>
<comment type="subcellular location">
    <subcellularLocation>
        <location evidence="1">Membrane</location>
        <topology evidence="1">Multi-pass membrane protein</topology>
    </subcellularLocation>
</comment>
<proteinExistence type="predicted"/>
<name>A0AAW1WTT2_RUBAR</name>
<protein>
    <recommendedName>
        <fullName evidence="6">ABC-2 type transporter transmembrane domain-containing protein</fullName>
    </recommendedName>
</protein>
<keyword evidence="2 5" id="KW-0812">Transmembrane</keyword>
<dbReference type="Pfam" id="PF01061">
    <property type="entry name" value="ABC2_membrane"/>
    <property type="match status" value="1"/>
</dbReference>
<accession>A0AAW1WTT2</accession>
<dbReference type="GO" id="GO:0140359">
    <property type="term" value="F:ABC-type transporter activity"/>
    <property type="evidence" value="ECO:0007669"/>
    <property type="project" value="InterPro"/>
</dbReference>